<proteinExistence type="predicted"/>
<reference evidence="2" key="1">
    <citation type="submission" date="2016-05" db="EMBL/GenBank/DDBJ databases">
        <authorList>
            <person name="Naeem Raeece"/>
        </authorList>
    </citation>
    <scope>NUCLEOTIDE SEQUENCE [LARGE SCALE GENOMIC DNA]</scope>
</reference>
<dbReference type="AlphaFoldDB" id="A0A1A8WM01"/>
<evidence type="ECO:0000313" key="2">
    <source>
        <dbReference type="Proteomes" id="UP000078560"/>
    </source>
</evidence>
<gene>
    <name evidence="1" type="ORF">POVCU2_0084710</name>
</gene>
<dbReference type="EMBL" id="FLQU01001661">
    <property type="protein sequence ID" value="SBS93947.1"/>
    <property type="molecule type" value="Genomic_DNA"/>
</dbReference>
<accession>A0A1A8WM01</accession>
<sequence length="314" mass="37173">MSHAVPDIYAFFNDFKRYKSYDGHIETKFKSDEHKNIFVYFSPDVQISNTESANEICEKFICLYKLIISINKKTNLLDNNDLAYLNYWLNGKLRNTTFKHDIKVSDFYENMSVRETEFLSGIFDEKLYNIEEHDFQNMKLLDYLYVKHGEIYAKMIKIMKQEKLSCLEHFQNLMDKYKKGIMQCSTNNSNFCKALNDFKGVYERDFIHQYSVTEKCNDRELLKLPEYNDVSIENEPTVIGRVLGPSFGTLITMLVLYKFTPFEKWIRSKMRTNSEAHNNQYDEIDQSLLNTSDNKYVNSDYNEYNISYDSAANS</sequence>
<dbReference type="InterPro" id="IPR008780">
    <property type="entry name" value="Plasmodium_Vir"/>
</dbReference>
<organism evidence="1 2">
    <name type="scientific">Plasmodium ovale curtisi</name>
    <dbReference type="NCBI Taxonomy" id="864141"/>
    <lineage>
        <taxon>Eukaryota</taxon>
        <taxon>Sar</taxon>
        <taxon>Alveolata</taxon>
        <taxon>Apicomplexa</taxon>
        <taxon>Aconoidasida</taxon>
        <taxon>Haemosporida</taxon>
        <taxon>Plasmodiidae</taxon>
        <taxon>Plasmodium</taxon>
        <taxon>Plasmodium (Plasmodium)</taxon>
    </lineage>
</organism>
<name>A0A1A8WM01_PLAOA</name>
<dbReference type="Pfam" id="PF05795">
    <property type="entry name" value="Plasmodium_Vir"/>
    <property type="match status" value="1"/>
</dbReference>
<protein>
    <submittedName>
        <fullName evidence="1">PIR Superfamily Protein</fullName>
    </submittedName>
</protein>
<dbReference type="Proteomes" id="UP000078560">
    <property type="component" value="Unassembled WGS sequence"/>
</dbReference>
<evidence type="ECO:0000313" key="1">
    <source>
        <dbReference type="EMBL" id="SBS93947.1"/>
    </source>
</evidence>